<evidence type="ECO:0000313" key="1">
    <source>
        <dbReference type="EMBL" id="KAL3879549.1"/>
    </source>
</evidence>
<comment type="caution">
    <text evidence="1">The sequence shown here is derived from an EMBL/GenBank/DDBJ whole genome shotgun (WGS) entry which is preliminary data.</text>
</comment>
<keyword evidence="2" id="KW-1185">Reference proteome</keyword>
<name>A0ABD3WZY9_SINWO</name>
<sequence length="75" mass="8653">MGRCRINGWPPESITTTIVRSGCHIVPKGFKVNPSKHMEWSISFTVHEASIIRLFNMTQKHVYILLKKGSERKFP</sequence>
<dbReference type="AlphaFoldDB" id="A0ABD3WZY9"/>
<reference evidence="1 2" key="1">
    <citation type="submission" date="2024-11" db="EMBL/GenBank/DDBJ databases">
        <title>Chromosome-level genome assembly of the freshwater bivalve Anodonta woodiana.</title>
        <authorList>
            <person name="Chen X."/>
        </authorList>
    </citation>
    <scope>NUCLEOTIDE SEQUENCE [LARGE SCALE GENOMIC DNA]</scope>
    <source>
        <strain evidence="1">MN2024</strain>
        <tissue evidence="1">Gills</tissue>
    </source>
</reference>
<dbReference type="Proteomes" id="UP001634394">
    <property type="component" value="Unassembled WGS sequence"/>
</dbReference>
<organism evidence="1 2">
    <name type="scientific">Sinanodonta woodiana</name>
    <name type="common">Chinese pond mussel</name>
    <name type="synonym">Anodonta woodiana</name>
    <dbReference type="NCBI Taxonomy" id="1069815"/>
    <lineage>
        <taxon>Eukaryota</taxon>
        <taxon>Metazoa</taxon>
        <taxon>Spiralia</taxon>
        <taxon>Lophotrochozoa</taxon>
        <taxon>Mollusca</taxon>
        <taxon>Bivalvia</taxon>
        <taxon>Autobranchia</taxon>
        <taxon>Heteroconchia</taxon>
        <taxon>Palaeoheterodonta</taxon>
        <taxon>Unionida</taxon>
        <taxon>Unionoidea</taxon>
        <taxon>Unionidae</taxon>
        <taxon>Unioninae</taxon>
        <taxon>Sinanodonta</taxon>
    </lineage>
</organism>
<dbReference type="EMBL" id="JBJQND010000004">
    <property type="protein sequence ID" value="KAL3879549.1"/>
    <property type="molecule type" value="Genomic_DNA"/>
</dbReference>
<proteinExistence type="predicted"/>
<gene>
    <name evidence="1" type="ORF">ACJMK2_031843</name>
</gene>
<evidence type="ECO:0000313" key="2">
    <source>
        <dbReference type="Proteomes" id="UP001634394"/>
    </source>
</evidence>
<protein>
    <submittedName>
        <fullName evidence="1">Uncharacterized protein</fullName>
    </submittedName>
</protein>
<accession>A0ABD3WZY9</accession>